<dbReference type="PaxDb" id="2903-EOD20058"/>
<proteinExistence type="predicted"/>
<accession>A0A0D3J973</accession>
<dbReference type="EnsemblProtists" id="EOD20058">
    <property type="protein sequence ID" value="EOD20058"/>
    <property type="gene ID" value="EMIHUDRAFT_208864"/>
</dbReference>
<dbReference type="KEGG" id="ehx:EMIHUDRAFT_208864"/>
<evidence type="ECO:0000256" key="1">
    <source>
        <dbReference type="SAM" id="MobiDB-lite"/>
    </source>
</evidence>
<dbReference type="GeneID" id="17265556"/>
<feature type="compositionally biased region" description="Acidic residues" evidence="1">
    <location>
        <begin position="44"/>
        <end position="60"/>
    </location>
</feature>
<feature type="compositionally biased region" description="Low complexity" evidence="1">
    <location>
        <begin position="150"/>
        <end position="163"/>
    </location>
</feature>
<feature type="region of interest" description="Disordered" evidence="1">
    <location>
        <begin position="185"/>
        <end position="209"/>
    </location>
</feature>
<feature type="region of interest" description="Disordered" evidence="1">
    <location>
        <begin position="40"/>
        <end position="76"/>
    </location>
</feature>
<feature type="compositionally biased region" description="Basic and acidic residues" evidence="1">
    <location>
        <begin position="67"/>
        <end position="76"/>
    </location>
</feature>
<name>A0A0D3J973_EMIH1</name>
<feature type="region of interest" description="Disordered" evidence="1">
    <location>
        <begin position="124"/>
        <end position="164"/>
    </location>
</feature>
<keyword evidence="3" id="KW-1185">Reference proteome</keyword>
<sequence>MRCSAQNDAGSAADPEWEAVLAQLLAEEAEEEELCCRFERRGDDSDDGWDNYSEEEEEDAVQGVAGKVDESLERRDERACATEGSNHACTLVLTAPTPPSFCRLAQPYSVLLRAAEELLAEVEAEKRAKGKKGKKKKKGGGSGGAGPSQESEAPAEAAAAKPAPLDREGLLKLLAELHEDRIRFGITPETSGQGAGGGLARAQGQLAQW</sequence>
<evidence type="ECO:0000313" key="3">
    <source>
        <dbReference type="Proteomes" id="UP000013827"/>
    </source>
</evidence>
<protein>
    <submittedName>
        <fullName evidence="2">Uncharacterized protein</fullName>
    </submittedName>
</protein>
<feature type="compositionally biased region" description="Basic residues" evidence="1">
    <location>
        <begin position="128"/>
        <end position="139"/>
    </location>
</feature>
<dbReference type="AlphaFoldDB" id="A0A0D3J973"/>
<evidence type="ECO:0000313" key="2">
    <source>
        <dbReference type="EnsemblProtists" id="EOD20058"/>
    </source>
</evidence>
<dbReference type="RefSeq" id="XP_005772487.1">
    <property type="nucleotide sequence ID" value="XM_005772430.1"/>
</dbReference>
<reference evidence="3" key="1">
    <citation type="journal article" date="2013" name="Nature">
        <title>Pan genome of the phytoplankton Emiliania underpins its global distribution.</title>
        <authorList>
            <person name="Read B.A."/>
            <person name="Kegel J."/>
            <person name="Klute M.J."/>
            <person name="Kuo A."/>
            <person name="Lefebvre S.C."/>
            <person name="Maumus F."/>
            <person name="Mayer C."/>
            <person name="Miller J."/>
            <person name="Monier A."/>
            <person name="Salamov A."/>
            <person name="Young J."/>
            <person name="Aguilar M."/>
            <person name="Claverie J.M."/>
            <person name="Frickenhaus S."/>
            <person name="Gonzalez K."/>
            <person name="Herman E.K."/>
            <person name="Lin Y.C."/>
            <person name="Napier J."/>
            <person name="Ogata H."/>
            <person name="Sarno A.F."/>
            <person name="Shmutz J."/>
            <person name="Schroeder D."/>
            <person name="de Vargas C."/>
            <person name="Verret F."/>
            <person name="von Dassow P."/>
            <person name="Valentin K."/>
            <person name="Van de Peer Y."/>
            <person name="Wheeler G."/>
            <person name="Dacks J.B."/>
            <person name="Delwiche C.F."/>
            <person name="Dyhrman S.T."/>
            <person name="Glockner G."/>
            <person name="John U."/>
            <person name="Richards T."/>
            <person name="Worden A.Z."/>
            <person name="Zhang X."/>
            <person name="Grigoriev I.V."/>
            <person name="Allen A.E."/>
            <person name="Bidle K."/>
            <person name="Borodovsky M."/>
            <person name="Bowler C."/>
            <person name="Brownlee C."/>
            <person name="Cock J.M."/>
            <person name="Elias M."/>
            <person name="Gladyshev V.N."/>
            <person name="Groth M."/>
            <person name="Guda C."/>
            <person name="Hadaegh A."/>
            <person name="Iglesias-Rodriguez M.D."/>
            <person name="Jenkins J."/>
            <person name="Jones B.M."/>
            <person name="Lawson T."/>
            <person name="Leese F."/>
            <person name="Lindquist E."/>
            <person name="Lobanov A."/>
            <person name="Lomsadze A."/>
            <person name="Malik S.B."/>
            <person name="Marsh M.E."/>
            <person name="Mackinder L."/>
            <person name="Mock T."/>
            <person name="Mueller-Roeber B."/>
            <person name="Pagarete A."/>
            <person name="Parker M."/>
            <person name="Probert I."/>
            <person name="Quesneville H."/>
            <person name="Raines C."/>
            <person name="Rensing S.A."/>
            <person name="Riano-Pachon D.M."/>
            <person name="Richier S."/>
            <person name="Rokitta S."/>
            <person name="Shiraiwa Y."/>
            <person name="Soanes D.M."/>
            <person name="van der Giezen M."/>
            <person name="Wahlund T.M."/>
            <person name="Williams B."/>
            <person name="Wilson W."/>
            <person name="Wolfe G."/>
            <person name="Wurch L.L."/>
        </authorList>
    </citation>
    <scope>NUCLEOTIDE SEQUENCE</scope>
</reference>
<feature type="compositionally biased region" description="Low complexity" evidence="1">
    <location>
        <begin position="200"/>
        <end position="209"/>
    </location>
</feature>
<dbReference type="Proteomes" id="UP000013827">
    <property type="component" value="Unassembled WGS sequence"/>
</dbReference>
<organism evidence="2 3">
    <name type="scientific">Emiliania huxleyi (strain CCMP1516)</name>
    <dbReference type="NCBI Taxonomy" id="280463"/>
    <lineage>
        <taxon>Eukaryota</taxon>
        <taxon>Haptista</taxon>
        <taxon>Haptophyta</taxon>
        <taxon>Prymnesiophyceae</taxon>
        <taxon>Isochrysidales</taxon>
        <taxon>Noelaerhabdaceae</taxon>
        <taxon>Emiliania</taxon>
    </lineage>
</organism>
<dbReference type="HOGENOM" id="CLU_092233_0_0_1"/>
<reference evidence="2" key="2">
    <citation type="submission" date="2024-10" db="UniProtKB">
        <authorList>
            <consortium name="EnsemblProtists"/>
        </authorList>
    </citation>
    <scope>IDENTIFICATION</scope>
</reference>